<sequence length="113" mass="11767">MKKKMITLTIVMVMVASTLVACGGGAKYNDGTYEGEATGMQPLKVSVEVKDGKIADVKVTEHDETPEISDPAIEQIPAAIVEKNSTDVDAVSGATITSTAIKDAVNNALESAK</sequence>
<dbReference type="Pfam" id="PF04205">
    <property type="entry name" value="FMN_bind"/>
    <property type="match status" value="1"/>
</dbReference>
<protein>
    <submittedName>
        <fullName evidence="3">FMN-binding protein</fullName>
    </submittedName>
</protein>
<accession>A0A926IJW9</accession>
<feature type="chain" id="PRO_5038578950" evidence="1">
    <location>
        <begin position="22"/>
        <end position="113"/>
    </location>
</feature>
<organism evidence="3 4">
    <name type="scientific">Paratissierella segnis</name>
    <dbReference type="NCBI Taxonomy" id="2763679"/>
    <lineage>
        <taxon>Bacteria</taxon>
        <taxon>Bacillati</taxon>
        <taxon>Bacillota</taxon>
        <taxon>Tissierellia</taxon>
        <taxon>Tissierellales</taxon>
        <taxon>Tissierellaceae</taxon>
        <taxon>Paratissierella</taxon>
    </lineage>
</organism>
<evidence type="ECO:0000256" key="1">
    <source>
        <dbReference type="SAM" id="SignalP"/>
    </source>
</evidence>
<feature type="domain" description="FMN-binding" evidence="2">
    <location>
        <begin position="39"/>
        <end position="112"/>
    </location>
</feature>
<reference evidence="3" key="1">
    <citation type="submission" date="2020-08" db="EMBL/GenBank/DDBJ databases">
        <title>Genome public.</title>
        <authorList>
            <person name="Liu C."/>
            <person name="Sun Q."/>
        </authorList>
    </citation>
    <scope>NUCLEOTIDE SEQUENCE</scope>
    <source>
        <strain evidence="3">BX21</strain>
    </source>
</reference>
<keyword evidence="4" id="KW-1185">Reference proteome</keyword>
<dbReference type="Proteomes" id="UP000601171">
    <property type="component" value="Unassembled WGS sequence"/>
</dbReference>
<dbReference type="RefSeq" id="WP_262429343.1">
    <property type="nucleotide sequence ID" value="NZ_JACRTG010000016.1"/>
</dbReference>
<dbReference type="AlphaFoldDB" id="A0A926IJW9"/>
<evidence type="ECO:0000313" key="4">
    <source>
        <dbReference type="Proteomes" id="UP000601171"/>
    </source>
</evidence>
<evidence type="ECO:0000313" key="3">
    <source>
        <dbReference type="EMBL" id="MBC8587896.1"/>
    </source>
</evidence>
<feature type="signal peptide" evidence="1">
    <location>
        <begin position="1"/>
        <end position="21"/>
    </location>
</feature>
<gene>
    <name evidence="3" type="ORF">H8707_06560</name>
</gene>
<dbReference type="SMART" id="SM00900">
    <property type="entry name" value="FMN_bind"/>
    <property type="match status" value="1"/>
</dbReference>
<keyword evidence="1" id="KW-0732">Signal</keyword>
<name>A0A926IJW9_9FIRM</name>
<dbReference type="EMBL" id="JACRTG010000016">
    <property type="protein sequence ID" value="MBC8587896.1"/>
    <property type="molecule type" value="Genomic_DNA"/>
</dbReference>
<evidence type="ECO:0000259" key="2">
    <source>
        <dbReference type="SMART" id="SM00900"/>
    </source>
</evidence>
<dbReference type="PROSITE" id="PS51257">
    <property type="entry name" value="PROKAR_LIPOPROTEIN"/>
    <property type="match status" value="1"/>
</dbReference>
<dbReference type="InterPro" id="IPR007329">
    <property type="entry name" value="FMN-bd"/>
</dbReference>
<dbReference type="Gene3D" id="3.90.1010.20">
    <property type="match status" value="1"/>
</dbReference>
<comment type="caution">
    <text evidence="3">The sequence shown here is derived from an EMBL/GenBank/DDBJ whole genome shotgun (WGS) entry which is preliminary data.</text>
</comment>
<proteinExistence type="predicted"/>
<dbReference type="GO" id="GO:0016020">
    <property type="term" value="C:membrane"/>
    <property type="evidence" value="ECO:0007669"/>
    <property type="project" value="InterPro"/>
</dbReference>
<dbReference type="GO" id="GO:0010181">
    <property type="term" value="F:FMN binding"/>
    <property type="evidence" value="ECO:0007669"/>
    <property type="project" value="InterPro"/>
</dbReference>